<dbReference type="Proteomes" id="UP000032749">
    <property type="component" value="Chromosome"/>
</dbReference>
<feature type="signal peptide" evidence="1">
    <location>
        <begin position="1"/>
        <end position="21"/>
    </location>
</feature>
<gene>
    <name evidence="2" type="ORF">OLEAN_C16920</name>
</gene>
<dbReference type="AlphaFoldDB" id="R4YRI0"/>
<accession>R4YRI0</accession>
<sequence length="186" mass="20163">MKALKVLFSGLLLSISMHSLAGGSIDLSLANDSARLAYDATKVGSGLHISASIMHHEDDGDLLALGMHVVDVREPNSPLYIGVGGRLFGFKNGDVDGGALGVGGFFRYQISQVPGLSTAGYAYYAPSVVSFDNTENLADTDLRIQYGLLPTARIYMGYRYSRYKLEGIKKEFMLEEGIHFGLKVDF</sequence>
<reference evidence="2 3" key="1">
    <citation type="journal article" date="2013" name="Nat. Commun.">
        <title>Genome sequence and functional genomic analysis of the oil-degrading bacterium Oleispira antarctica.</title>
        <authorList>
            <person name="Kube M."/>
            <person name="Chernikova T.N."/>
            <person name="Al-Ramahi Y."/>
            <person name="Beloqui A."/>
            <person name="Lopez-Cortez N."/>
            <person name="Guazzaroni M.E."/>
            <person name="Heipieper H.J."/>
            <person name="Klages S."/>
            <person name="Kotsyurbenko O.R."/>
            <person name="Langer I."/>
            <person name="Nechitaylo T.Y."/>
            <person name="Lunsdorf H."/>
            <person name="Fernandez M."/>
            <person name="Juarez S."/>
            <person name="Ciordia S."/>
            <person name="Singer A."/>
            <person name="Kagan O."/>
            <person name="Egorova O."/>
            <person name="Petit P.A."/>
            <person name="Stogios P."/>
            <person name="Kim Y."/>
            <person name="Tchigvintsev A."/>
            <person name="Flick R."/>
            <person name="Denaro R."/>
            <person name="Genovese M."/>
            <person name="Albar J.P."/>
            <person name="Reva O.N."/>
            <person name="Martinez-Gomariz M."/>
            <person name="Tran H."/>
            <person name="Ferrer M."/>
            <person name="Savchenko A."/>
            <person name="Yakunin A.F."/>
            <person name="Yakimov M.M."/>
            <person name="Golyshina O.V."/>
            <person name="Reinhardt R."/>
            <person name="Golyshin P.N."/>
        </authorList>
    </citation>
    <scope>NUCLEOTIDE SEQUENCE [LARGE SCALE GENOMIC DNA]</scope>
</reference>
<keyword evidence="1" id="KW-0732">Signal</keyword>
<proteinExistence type="predicted"/>
<dbReference type="InterPro" id="IPR009998">
    <property type="entry name" value="YfaZ"/>
</dbReference>
<keyword evidence="3" id="KW-1185">Reference proteome</keyword>
<feature type="chain" id="PRO_5004374326" description="YfaZ family protein" evidence="1">
    <location>
        <begin position="22"/>
        <end position="186"/>
    </location>
</feature>
<organism evidence="2 3">
    <name type="scientific">Oleispira antarctica RB-8</name>
    <dbReference type="NCBI Taxonomy" id="698738"/>
    <lineage>
        <taxon>Bacteria</taxon>
        <taxon>Pseudomonadati</taxon>
        <taxon>Pseudomonadota</taxon>
        <taxon>Gammaproteobacteria</taxon>
        <taxon>Oceanospirillales</taxon>
        <taxon>Oceanospirillaceae</taxon>
        <taxon>Oleispira</taxon>
    </lineage>
</organism>
<evidence type="ECO:0000313" key="3">
    <source>
        <dbReference type="Proteomes" id="UP000032749"/>
    </source>
</evidence>
<dbReference type="KEGG" id="oai:OLEAN_C16920"/>
<evidence type="ECO:0000313" key="2">
    <source>
        <dbReference type="EMBL" id="CCK75868.1"/>
    </source>
</evidence>
<protein>
    <recommendedName>
        <fullName evidence="4">YfaZ family protein</fullName>
    </recommendedName>
</protein>
<dbReference type="EMBL" id="FO203512">
    <property type="protein sequence ID" value="CCK75868.1"/>
    <property type="molecule type" value="Genomic_DNA"/>
</dbReference>
<dbReference type="STRING" id="698738.OLEAN_C16920"/>
<evidence type="ECO:0008006" key="4">
    <source>
        <dbReference type="Google" id="ProtNLM"/>
    </source>
</evidence>
<evidence type="ECO:0000256" key="1">
    <source>
        <dbReference type="SAM" id="SignalP"/>
    </source>
</evidence>
<dbReference type="HOGENOM" id="CLU_122257_0_0_6"/>
<dbReference type="Pfam" id="PF07437">
    <property type="entry name" value="YfaZ"/>
    <property type="match status" value="1"/>
</dbReference>
<name>R4YRI0_OLEAN</name>